<reference evidence="4 5" key="1">
    <citation type="submission" date="2018-09" db="EMBL/GenBank/DDBJ databases">
        <title>Nocardia yunnanensis sp. nov., an actinomycete isolated from a soil sample.</title>
        <authorList>
            <person name="Zhang J."/>
        </authorList>
    </citation>
    <scope>NUCLEOTIDE SEQUENCE [LARGE SCALE GENOMIC DNA]</scope>
    <source>
        <strain evidence="4 5">CFHS0054</strain>
    </source>
</reference>
<organism evidence="4 5">
    <name type="scientific">Nocardia yunnanensis</name>
    <dbReference type="NCBI Taxonomy" id="2382165"/>
    <lineage>
        <taxon>Bacteria</taxon>
        <taxon>Bacillati</taxon>
        <taxon>Actinomycetota</taxon>
        <taxon>Actinomycetes</taxon>
        <taxon>Mycobacteriales</taxon>
        <taxon>Nocardiaceae</taxon>
        <taxon>Nocardia</taxon>
    </lineage>
</organism>
<dbReference type="SUPFAM" id="SSF52540">
    <property type="entry name" value="P-loop containing nucleoside triphosphate hydrolases"/>
    <property type="match status" value="1"/>
</dbReference>
<dbReference type="Gene3D" id="3.40.50.300">
    <property type="entry name" value="P-loop containing nucleotide triphosphate hydrolases"/>
    <property type="match status" value="2"/>
</dbReference>
<evidence type="ECO:0000259" key="3">
    <source>
        <dbReference type="Pfam" id="PF13175"/>
    </source>
</evidence>
<dbReference type="AlphaFoldDB" id="A0A386ZL65"/>
<dbReference type="InterPro" id="IPR041685">
    <property type="entry name" value="AAA_GajA/Old/RecF-like"/>
</dbReference>
<feature type="region of interest" description="Disordered" evidence="2">
    <location>
        <begin position="440"/>
        <end position="468"/>
    </location>
</feature>
<keyword evidence="1" id="KW-0175">Coiled coil</keyword>
<evidence type="ECO:0000313" key="4">
    <source>
        <dbReference type="EMBL" id="AYF78357.1"/>
    </source>
</evidence>
<dbReference type="Pfam" id="PF13175">
    <property type="entry name" value="AAA_15"/>
    <property type="match status" value="1"/>
</dbReference>
<dbReference type="OrthoDB" id="3237462at2"/>
<dbReference type="Proteomes" id="UP000267164">
    <property type="component" value="Chromosome"/>
</dbReference>
<evidence type="ECO:0000313" key="5">
    <source>
        <dbReference type="Proteomes" id="UP000267164"/>
    </source>
</evidence>
<feature type="compositionally biased region" description="Low complexity" evidence="2">
    <location>
        <begin position="440"/>
        <end position="449"/>
    </location>
</feature>
<evidence type="ECO:0000256" key="2">
    <source>
        <dbReference type="SAM" id="MobiDB-lite"/>
    </source>
</evidence>
<dbReference type="InterPro" id="IPR051396">
    <property type="entry name" value="Bact_Antivir_Def_Nuclease"/>
</dbReference>
<feature type="region of interest" description="Disordered" evidence="2">
    <location>
        <begin position="799"/>
        <end position="838"/>
    </location>
</feature>
<feature type="coiled-coil region" evidence="1">
    <location>
        <begin position="300"/>
        <end position="348"/>
    </location>
</feature>
<dbReference type="EMBL" id="CP032568">
    <property type="protein sequence ID" value="AYF78357.1"/>
    <property type="molecule type" value="Genomic_DNA"/>
</dbReference>
<dbReference type="PANTHER" id="PTHR43581:SF2">
    <property type="entry name" value="EXCINUCLEASE ATPASE SUBUNIT"/>
    <property type="match status" value="1"/>
</dbReference>
<evidence type="ECO:0000256" key="1">
    <source>
        <dbReference type="SAM" id="Coils"/>
    </source>
</evidence>
<dbReference type="InterPro" id="IPR027417">
    <property type="entry name" value="P-loop_NTPase"/>
</dbReference>
<proteinExistence type="predicted"/>
<accession>A0A386ZL65</accession>
<protein>
    <recommendedName>
        <fullName evidence="3">Endonuclease GajA/Old nuclease/RecF-like AAA domain-containing protein</fullName>
    </recommendedName>
</protein>
<dbReference type="PANTHER" id="PTHR43581">
    <property type="entry name" value="ATP/GTP PHOSPHATASE"/>
    <property type="match status" value="1"/>
</dbReference>
<name>A0A386ZL65_9NOCA</name>
<dbReference type="KEGG" id="nyu:D7D52_36070"/>
<gene>
    <name evidence="4" type="ORF">D7D52_36070</name>
</gene>
<feature type="domain" description="Endonuclease GajA/Old nuclease/RecF-like AAA" evidence="3">
    <location>
        <begin position="501"/>
        <end position="546"/>
    </location>
</feature>
<sequence>MPEKAVDDVLPAHVGMVQRITRRHYGASVRAPWAHGDGPAMQMARGSLSTCSLCTRGWSCLVRLRKFHEPVLPATRDGPAAISPASNAPRCSPHTRGLSLHHVVDLDAGHALPAHVRMVCPTWRSLNLLAGGDSLGSLRDCATVGMPLVLRGFPVYLSRVRVRGLRGSVDHPLEVSLPGRFAVIAGANGGGKTTFSDAVYLGHPERFPYLPRHSAAALGPGDRDIELEYKFEADAAKEGPLGLQLQAQSGRSVPGTVAADWARTLHRSMGSIKTQVLTASASGVEDKILLVHLPAWRNPLDELSRREARVLVELLRAQQQNRGRGRDLSDLRAQASRLLEQLATHEVLEGLEDRVGENLRALSAGVSRNWPYIRGQVVDDRYLARVLELMLASVDGRTDALPLEVVALGYVNLLHIAVTLAAIPDATQIAEASAAAAQAARAQPAGAPTPQQPPPQQAQQTVPPREPTAEELVEADRVLAQARAESESVEDSFFPDSPFHVTLLIEEPEAHLHPQLQHSLVRYLRRQVELRPELQVVLSSHATDIITSCDPTELVIIRRDSQGRPLSRAVADIPLTARDEVLRKARLHLDASRSASLFANRVLLVEGVTEVAVLRELGWAWADDDEDKQAFIDALSIVPMGTKVGPWAVKLLATRHYELCGRVAVLRDSDKDFDEEPEQPTWAADHDPDVLLVEHSHPTLEPQLTELNAAYIEPALQDVGLEVPDEVTPEAVRDIFRGKHKDGGETVKAGPGASKKGEFAEALAGRLRDARYAGNIDVHVPDPYVNIFEFLYAAPTAPPASGPTLENAGHGADQTDDTDQATTTGPESSTATKELGLS</sequence>
<keyword evidence="5" id="KW-1185">Reference proteome</keyword>